<dbReference type="GeneID" id="446262"/>
<dbReference type="PANTHER" id="PTHR14449">
    <property type="entry name" value="FANCONI ANEMIA GROUP F PROTEIN FANCF"/>
    <property type="match status" value="1"/>
</dbReference>
<protein>
    <submittedName>
        <fullName evidence="2 3">FA complementation group F L homeolog isoform X1</fullName>
    </submittedName>
</protein>
<reference evidence="2 3" key="1">
    <citation type="submission" date="2022-04" db="UniProtKB">
        <authorList>
            <consortium name="RefSeq"/>
        </authorList>
    </citation>
    <scope>IDENTIFICATION</scope>
    <source>
        <strain evidence="2 3">J_2021</strain>
        <tissue evidence="2 3">Erythrocytes</tissue>
    </source>
</reference>
<dbReference type="RefSeq" id="XP_018084437.1">
    <property type="nucleotide sequence ID" value="XM_018228948.2"/>
</dbReference>
<evidence type="ECO:0000313" key="2">
    <source>
        <dbReference type="RefSeq" id="XP_018084437.1"/>
    </source>
</evidence>
<proteinExistence type="predicted"/>
<dbReference type="GO" id="GO:0036297">
    <property type="term" value="P:interstrand cross-link repair"/>
    <property type="evidence" value="ECO:0007669"/>
    <property type="project" value="InterPro"/>
</dbReference>
<dbReference type="InterPro" id="IPR035428">
    <property type="entry name" value="FANCF"/>
</dbReference>
<dbReference type="GO" id="GO:0006974">
    <property type="term" value="P:DNA damage response"/>
    <property type="evidence" value="ECO:0000318"/>
    <property type="project" value="GO_Central"/>
</dbReference>
<name>A0A1L8F8Q2_XENLA</name>
<dbReference type="InterPro" id="IPR038505">
    <property type="entry name" value="FANCF_C_sf"/>
</dbReference>
<dbReference type="Bgee" id="446262">
    <property type="expression patterns" value="Expressed in oocyte and 19 other cell types or tissues"/>
</dbReference>
<dbReference type="Proteomes" id="UP000186698">
    <property type="component" value="Chromosome 8L"/>
</dbReference>
<dbReference type="Xenbase" id="XB-GENE-5796342">
    <property type="gene designation" value="fancf.L"/>
</dbReference>
<dbReference type="AlphaFoldDB" id="A0A1L8F8Q2"/>
<dbReference type="RefSeq" id="XP_018084441.1">
    <property type="nucleotide sequence ID" value="XM_018228952.2"/>
</dbReference>
<dbReference type="AGR" id="Xenbase:XB-GENE-5796342"/>
<sequence>MTAESMPGKMHTMLENLDRFIELLTLSQSVHVKDWDILCVRRGFEWGSYFQQVYHRFCANDCLRNALEDHLRSKNQKLSTCIKNYQYISFNDLRHSKDIFCTSLLQNKALSRNIFQYIVTKLKNQSSGETNTCNMSNIMCQKAASALLLFPSSIDSKNPLENPCAVTEAEILKNHLEYRIHSLKEDHQFAVVSDVLSGIPQPSIYNLLAILLLSSETCDSQDQLSLSHLLLKWLLENDSVWTDFCSKIHSHLLSHLSSKYSIVRKAYFNFLIKLGESMELDVQGKWVSNSAELSFDIFLNHFESLMKTSEDLQTATEATLEDLKRQDGDYNVPGISVWTDVLLEVKRI</sequence>
<evidence type="ECO:0000313" key="3">
    <source>
        <dbReference type="RefSeq" id="XP_018084439.1"/>
    </source>
</evidence>
<dbReference type="OrthoDB" id="6429998at2759"/>
<organism evidence="2">
    <name type="scientific">Xenopus laevis</name>
    <name type="common">African clawed frog</name>
    <dbReference type="NCBI Taxonomy" id="8355"/>
    <lineage>
        <taxon>Eukaryota</taxon>
        <taxon>Metazoa</taxon>
        <taxon>Chordata</taxon>
        <taxon>Craniata</taxon>
        <taxon>Vertebrata</taxon>
        <taxon>Euteleostomi</taxon>
        <taxon>Amphibia</taxon>
        <taxon>Batrachia</taxon>
        <taxon>Anura</taxon>
        <taxon>Pipoidea</taxon>
        <taxon>Pipidae</taxon>
        <taxon>Xenopodinae</taxon>
        <taxon>Xenopus</taxon>
        <taxon>Xenopus</taxon>
    </lineage>
</organism>
<evidence type="ECO:0000313" key="4">
    <source>
        <dbReference type="RefSeq" id="XP_018084440.1"/>
    </source>
</evidence>
<dbReference type="PANTHER" id="PTHR14449:SF2">
    <property type="entry name" value="FANCONI ANEMIA GROUP F PROTEIN"/>
    <property type="match status" value="1"/>
</dbReference>
<gene>
    <name evidence="2 3 4 5 6" type="primary">fancf.L</name>
    <name evidence="2 3 4 5" type="synonym">faf</name>
    <name evidence="3 4" type="synonym">fancf</name>
    <name evidence="2 3 4 5" type="synonym">fancf.S</name>
</gene>
<evidence type="ECO:0000313" key="6">
    <source>
        <dbReference type="Xenbase" id="XB-GENE-5796342"/>
    </source>
</evidence>
<dbReference type="Pfam" id="PF11107">
    <property type="entry name" value="FANCF"/>
    <property type="match status" value="1"/>
</dbReference>
<dbReference type="STRING" id="8355.A0A1L8F8Q2"/>
<dbReference type="PaxDb" id="8355-A0A1L8F8Q2"/>
<dbReference type="Gene3D" id="1.25.40.490">
    <property type="match status" value="1"/>
</dbReference>
<dbReference type="RefSeq" id="XP_018084439.1">
    <property type="nucleotide sequence ID" value="XM_018228950.2"/>
</dbReference>
<dbReference type="OMA" id="LQWARYL"/>
<dbReference type="GO" id="GO:0043240">
    <property type="term" value="C:Fanconi anaemia nuclear complex"/>
    <property type="evidence" value="ECO:0000318"/>
    <property type="project" value="GO_Central"/>
</dbReference>
<keyword evidence="1" id="KW-1185">Reference proteome</keyword>
<evidence type="ECO:0000313" key="1">
    <source>
        <dbReference type="Proteomes" id="UP000186698"/>
    </source>
</evidence>
<accession>A0A1L8F8Q2</accession>
<evidence type="ECO:0000313" key="5">
    <source>
        <dbReference type="RefSeq" id="XP_018084441.1"/>
    </source>
</evidence>
<dbReference type="CTD" id="446262"/>
<dbReference type="RefSeq" id="XP_018084440.1">
    <property type="nucleotide sequence ID" value="XM_018228951.2"/>
</dbReference>